<sequence length="2046" mass="220141">MAPVEAVISGIGGAFPQSEGLQNFIDNLLDGKNLSSVDDLRWKPGLLGTSPHVGKIANTHRFDNNLFKVHRPLARLMDPMARLMLERSMEAVLDAGLAPKDIENTYTSVFMTTTVSESESRTTSILHAKKDSGYAIMAGSKTMMSNRISYCLNLNGPSVTLDGDWTVAMVALQRAAHSIETGESDFALVGAANTCLFPELNKIYENLGVLSTDGLCRVLDESATGCFRSESAVVFLLQRADLANRVYARVGGVREVCRGTRSRFLGVDTLALSPLMEDLYREKSVDVNNVALLTSDGISIPEIERDEMEASAAVLCRTRSGLPVSAAKAVAGHGDAVGALISIIHSIAAMERGVIPPLKDFTTPHPDATALQDGRVQVVKEVQPVALDESSVLAVNALGYSGCIAHSIFRPNTKVKVPPSEESKQYPRLVVVSGRTEDDAVSVVEKVIDTPFDPEFIRLTQQAFSKPIIGYTARAMTILPSDEPGMRPLIASKEADAKDRPVWFVYSGMGSQWAGMGKGLLKLPIFAETIARLQPILEPEGINLTKTLTTDDSSHFDNIIHAFISIAAIQIGLTNVMRELGVEPDGIIGHSTGELGCAYGDGCMSEEEVLRAAYARGKASLEKPLIRGMMASIGMSCAEAEAVLPPTIDVACHNSADNCTISGPTADVDQFVEELKEKNVFARTVNVSNIAFHSRYVQPAGPVLESYLRKVIKTPKKRSARWVSSSINPGDENKPELAYASVEYFTNNLLSPVRFEDAMKSVPAGAVVVELAPHGLMQPLIRRGLPEGAATFSLTQRGHRDGLRFLLESVGKLFMECVPVKPWVLAPEVSMPVSRGTPSLNTLASWDHREEWPLVINTRSQTTRPRTVPLYPETTACIAQAGKRCAAPSTFLEIVWKELADNKPLVSCPVIFSDLEFINPVESSAKENMVVELQLQRETGWFEMALSAEDDNSMPCIVKGVVQAAQPEDLLGMASVHAADLDVPKGTLTLEGDDIYDELQDYDIKYDDELRVLQRVSFKDNATSGVSRWGGSWHRLIDSLFQLAIVTDKQGDIFCGKIRKLTIAPQGMRAVSNALPIRHDIDTGVLVGPGVNIVGYRRAETKASTAMSVLDVAVRPLKTAHHDTAEFLQSVAMLRVQNSDTAEDFSVLVLEEECDAVASALQQAIREVVGTATQVRKVLLRPGAPIPKEVAGAVVLVTDFRSKQTARVIEHLEGTASISRPMALRCGVRTGLDGFVQLTTNTSADGSLSLLIESHDMSEEDTRVVHVKTDEPVPADLEVPVNGKVVLVWKGLPREGVLGAVASVRGKPYGARARIVVIADNDAPEFSLTKGIFKERLDLGLMVNVLQDGRWSECHITKFSDVPPIPTRIEGTQVHYLGLHAADDLTTIRGPFDYSGLRGGARVMGLAQSAQGVSAVADDILQWSVPAEWSDQEAATVPLAYAMAYHMLKVLAKARAGENVLVVGGVSPVAQACIRLASATGCTVFTTAGNEAQRREVLTLNPQVPAERVLRHDSNAFNYHIIKMVGSKGVNVALVPYCDHILELICRSASLNTRIVTTSTKNALAHHIGLHMFLISTELFGVSPEGLLRMTPRDKHAVRGAVLEGITTGVVKPLRACMVDSVEDVKTPLPAATKQLVCLHDGTATSATGVSAPRRPGSSPPGAAFAILGGRVDSLVTLARAASAKGSSVVLAAHRDVTTASAAAARARFVPAMRQTTFVPLPKAHADTKQFLNLASKAEGLKAIVINLEDAADRTLTSLLNAALPSVNGAMRGVRLLVLTDSLALGTETVEKWRLMGLPACALVGDARQVAKLLPSLLTISELPTAVVAYQQGTDCRVALGAPTYRSLRGDVVEKLRASRAAQGRCMVEVATLAPRLRYRHHRLEPLPLFAVSGPGLTPSLLADTAAGLLSPLLVGCPGDLTAELLAQEILLLQPRGPWALCGDAESAEMLLSAASLVERKAGRPNWQEVVHLALLEVGGDLAKAIGNQADHIAGPLHLIRHHEEEQVKSTILNENKTRHFVANAQHIATVMNESLLSPLSKIISC</sequence>
<dbReference type="InterPro" id="IPR049391">
    <property type="entry name" value="FAS_pseudo-KR"/>
</dbReference>
<dbReference type="InterPro" id="IPR050091">
    <property type="entry name" value="PKS_NRPS_Biosynth_Enz"/>
</dbReference>
<dbReference type="InterPro" id="IPR001227">
    <property type="entry name" value="Ac_transferase_dom_sf"/>
</dbReference>
<dbReference type="RefSeq" id="XP_034238382.1">
    <property type="nucleotide sequence ID" value="XM_034382491.1"/>
</dbReference>
<dbReference type="Gene3D" id="3.40.366.10">
    <property type="entry name" value="Malonyl-Coenzyme A Acyl Carrier Protein, domain 2"/>
    <property type="match status" value="1"/>
</dbReference>
<dbReference type="GO" id="GO:0006633">
    <property type="term" value="P:fatty acid biosynthetic process"/>
    <property type="evidence" value="ECO:0007669"/>
    <property type="project" value="UniProtKB-UniPathway"/>
</dbReference>
<dbReference type="Gene3D" id="3.10.129.110">
    <property type="entry name" value="Polyketide synthase dehydratase"/>
    <property type="match status" value="1"/>
</dbReference>
<evidence type="ECO:0000313" key="2">
    <source>
        <dbReference type="Proteomes" id="UP000515158"/>
    </source>
</evidence>
<dbReference type="GO" id="GO:0016491">
    <property type="term" value="F:oxidoreductase activity"/>
    <property type="evidence" value="ECO:0007669"/>
    <property type="project" value="InterPro"/>
</dbReference>
<evidence type="ECO:0000313" key="4">
    <source>
        <dbReference type="RefSeq" id="XP_034238383.1"/>
    </source>
</evidence>
<dbReference type="CDD" id="cd05195">
    <property type="entry name" value="enoyl_red"/>
    <property type="match status" value="1"/>
</dbReference>
<dbReference type="UniPathway" id="UPA00094"/>
<dbReference type="SMART" id="SM00827">
    <property type="entry name" value="PKS_AT"/>
    <property type="match status" value="1"/>
</dbReference>
<dbReference type="OrthoDB" id="10069075at2759"/>
<proteinExistence type="predicted"/>
<dbReference type="InterPro" id="IPR020843">
    <property type="entry name" value="ER"/>
</dbReference>
<feature type="domain" description="Ketosynthase family 3 (KS3)" evidence="1">
    <location>
        <begin position="3"/>
        <end position="411"/>
    </location>
</feature>
<dbReference type="InterPro" id="IPR036291">
    <property type="entry name" value="NAD(P)-bd_dom_sf"/>
</dbReference>
<dbReference type="CDD" id="cd00833">
    <property type="entry name" value="PKS"/>
    <property type="match status" value="1"/>
</dbReference>
<dbReference type="KEGG" id="tpal:117643551"/>
<protein>
    <submittedName>
        <fullName evidence="3 4">Fatty acid synthase-like</fullName>
    </submittedName>
</protein>
<reference evidence="3 4" key="1">
    <citation type="submission" date="2025-04" db="UniProtKB">
        <authorList>
            <consortium name="RefSeq"/>
        </authorList>
    </citation>
    <scope>IDENTIFICATION</scope>
    <source>
        <tissue evidence="3 4">Total insect</tissue>
    </source>
</reference>
<dbReference type="Pfam" id="PF02801">
    <property type="entry name" value="Ketoacyl-synt_C"/>
    <property type="match status" value="1"/>
</dbReference>
<keyword evidence="2" id="KW-1185">Reference proteome</keyword>
<dbReference type="InterPro" id="IPR016039">
    <property type="entry name" value="Thiolase-like"/>
</dbReference>
<accession>A0A6P8YFA7</accession>
<name>A0A6P8YFA7_THRPL</name>
<dbReference type="SUPFAM" id="SSF55048">
    <property type="entry name" value="Probable ACP-binding domain of malonyl-CoA ACP transacylase"/>
    <property type="match status" value="1"/>
</dbReference>
<dbReference type="Gene3D" id="3.30.70.3290">
    <property type="match status" value="1"/>
</dbReference>
<dbReference type="InterPro" id="IPR016036">
    <property type="entry name" value="Malonyl_transacylase_ACP-bd"/>
</dbReference>
<dbReference type="Gene3D" id="3.40.47.10">
    <property type="match status" value="1"/>
</dbReference>
<evidence type="ECO:0000259" key="1">
    <source>
        <dbReference type="PROSITE" id="PS52004"/>
    </source>
</evidence>
<dbReference type="PROSITE" id="PS52004">
    <property type="entry name" value="KS3_2"/>
    <property type="match status" value="1"/>
</dbReference>
<organism evidence="4">
    <name type="scientific">Thrips palmi</name>
    <name type="common">Melon thrips</name>
    <dbReference type="NCBI Taxonomy" id="161013"/>
    <lineage>
        <taxon>Eukaryota</taxon>
        <taxon>Metazoa</taxon>
        <taxon>Ecdysozoa</taxon>
        <taxon>Arthropoda</taxon>
        <taxon>Hexapoda</taxon>
        <taxon>Insecta</taxon>
        <taxon>Pterygota</taxon>
        <taxon>Neoptera</taxon>
        <taxon>Paraneoptera</taxon>
        <taxon>Thysanoptera</taxon>
        <taxon>Terebrantia</taxon>
        <taxon>Thripoidea</taxon>
        <taxon>Thripidae</taxon>
        <taxon>Thrips</taxon>
    </lineage>
</organism>
<dbReference type="SUPFAM" id="SSF51735">
    <property type="entry name" value="NAD(P)-binding Rossmann-fold domains"/>
    <property type="match status" value="1"/>
</dbReference>
<dbReference type="InterPro" id="IPR032821">
    <property type="entry name" value="PKS_assoc"/>
</dbReference>
<dbReference type="RefSeq" id="XP_034238383.1">
    <property type="nucleotide sequence ID" value="XM_034382492.1"/>
</dbReference>
<dbReference type="Pfam" id="PF00109">
    <property type="entry name" value="ketoacyl-synt"/>
    <property type="match status" value="1"/>
</dbReference>
<dbReference type="Pfam" id="PF00698">
    <property type="entry name" value="Acyl_transf_1"/>
    <property type="match status" value="1"/>
</dbReference>
<gene>
    <name evidence="3 4" type="primary">LOC117643551</name>
</gene>
<dbReference type="InterPro" id="IPR016035">
    <property type="entry name" value="Acyl_Trfase/lysoPLipase"/>
</dbReference>
<dbReference type="SMART" id="SM00829">
    <property type="entry name" value="PKS_ER"/>
    <property type="match status" value="1"/>
</dbReference>
<dbReference type="PANTHER" id="PTHR43775">
    <property type="entry name" value="FATTY ACID SYNTHASE"/>
    <property type="match status" value="1"/>
</dbReference>
<dbReference type="Pfam" id="PF16197">
    <property type="entry name" value="KAsynt_C_assoc"/>
    <property type="match status" value="1"/>
</dbReference>
<dbReference type="InterPro" id="IPR014031">
    <property type="entry name" value="Ketoacyl_synth_C"/>
</dbReference>
<dbReference type="SMART" id="SM00825">
    <property type="entry name" value="PKS_KS"/>
    <property type="match status" value="1"/>
</dbReference>
<dbReference type="Gene3D" id="3.90.180.10">
    <property type="entry name" value="Medium-chain alcohol dehydrogenases, catalytic domain"/>
    <property type="match status" value="1"/>
</dbReference>
<dbReference type="PANTHER" id="PTHR43775:SF23">
    <property type="entry name" value="FATTY ACID SYNTHASE 3"/>
    <property type="match status" value="1"/>
</dbReference>
<dbReference type="InterPro" id="IPR042104">
    <property type="entry name" value="PKS_dehydratase_sf"/>
</dbReference>
<dbReference type="Pfam" id="PF21149">
    <property type="entry name" value="FAS_pseudo-KR"/>
    <property type="match status" value="1"/>
</dbReference>
<dbReference type="InterPro" id="IPR014043">
    <property type="entry name" value="Acyl_transferase_dom"/>
</dbReference>
<dbReference type="SUPFAM" id="SSF53901">
    <property type="entry name" value="Thiolase-like"/>
    <property type="match status" value="2"/>
</dbReference>
<dbReference type="SUPFAM" id="SSF52151">
    <property type="entry name" value="FabD/lysophospholipase-like"/>
    <property type="match status" value="1"/>
</dbReference>
<dbReference type="InterPro" id="IPR020841">
    <property type="entry name" value="PKS_Beta-ketoAc_synthase_dom"/>
</dbReference>
<dbReference type="InterPro" id="IPR014030">
    <property type="entry name" value="Ketoacyl_synth_N"/>
</dbReference>
<dbReference type="Proteomes" id="UP000515158">
    <property type="component" value="Unplaced"/>
</dbReference>
<dbReference type="GO" id="GO:0004312">
    <property type="term" value="F:fatty acid synthase activity"/>
    <property type="evidence" value="ECO:0007669"/>
    <property type="project" value="TreeGrafter"/>
</dbReference>
<dbReference type="GeneID" id="117643551"/>
<evidence type="ECO:0000313" key="3">
    <source>
        <dbReference type="RefSeq" id="XP_034238382.1"/>
    </source>
</evidence>